<comment type="caution">
    <text evidence="1">The sequence shown here is derived from an EMBL/GenBank/DDBJ whole genome shotgun (WGS) entry which is preliminary data.</text>
</comment>
<keyword evidence="2" id="KW-1185">Reference proteome</keyword>
<dbReference type="AlphaFoldDB" id="A0A7Y0EXD0"/>
<name>A0A7Y0EXD0_9BIFI</name>
<sequence>MKGRSAYTRLTDMQKEILYRLISEGVLSARQIAEQAGCAINQVYTYRHKMKSGEEHRLTDISCLVLRERVSYIPEITVVNPDDVNGRSFLASDTSFDCSRCGFPMMAGWFTFKDKYTAIPNFNYCPNCGGLIDKTEES</sequence>
<organism evidence="1 2">
    <name type="scientific">Bifidobacterium olomucense</name>
    <dbReference type="NCBI Taxonomy" id="2675324"/>
    <lineage>
        <taxon>Bacteria</taxon>
        <taxon>Bacillati</taxon>
        <taxon>Actinomycetota</taxon>
        <taxon>Actinomycetes</taxon>
        <taxon>Bifidobacteriales</taxon>
        <taxon>Bifidobacteriaceae</taxon>
        <taxon>Bifidobacterium</taxon>
    </lineage>
</organism>
<accession>A0A7Y0EXD0</accession>
<reference evidence="1 2" key="1">
    <citation type="submission" date="2020-02" db="EMBL/GenBank/DDBJ databases">
        <title>Characterization of phylogenetic diversity of novel bifidobacterial species isolated in Czech ZOOs.</title>
        <authorList>
            <person name="Lugli G.A."/>
            <person name="Vera N.B."/>
            <person name="Ventura M."/>
        </authorList>
    </citation>
    <scope>NUCLEOTIDE SEQUENCE [LARGE SCALE GENOMIC DNA]</scope>
    <source>
        <strain evidence="1 2">DSM 109959</strain>
    </source>
</reference>
<evidence type="ECO:0000313" key="1">
    <source>
        <dbReference type="EMBL" id="NMM98109.1"/>
    </source>
</evidence>
<dbReference type="EMBL" id="JAAIIG010000003">
    <property type="protein sequence ID" value="NMM98109.1"/>
    <property type="molecule type" value="Genomic_DNA"/>
</dbReference>
<proteinExistence type="predicted"/>
<gene>
    <name evidence="1" type="ORF">G1C97_1058</name>
</gene>
<dbReference type="RefSeq" id="WP_169240858.1">
    <property type="nucleotide sequence ID" value="NZ_JAAIIG010000003.1"/>
</dbReference>
<dbReference type="Proteomes" id="UP000543419">
    <property type="component" value="Unassembled WGS sequence"/>
</dbReference>
<protein>
    <submittedName>
        <fullName evidence="1">Uncharacterized protein</fullName>
    </submittedName>
</protein>
<evidence type="ECO:0000313" key="2">
    <source>
        <dbReference type="Proteomes" id="UP000543419"/>
    </source>
</evidence>